<dbReference type="PANTHER" id="PTHR42195:SF1">
    <property type="entry name" value="ZINC FINGER PROTEIN"/>
    <property type="match status" value="1"/>
</dbReference>
<dbReference type="PANTHER" id="PTHR42195">
    <property type="entry name" value="UCP015877 FAMILY PROTEIN"/>
    <property type="match status" value="1"/>
</dbReference>
<dbReference type="Pfam" id="PF19769">
    <property type="entry name" value="CPxCG_zf"/>
    <property type="match status" value="1"/>
</dbReference>
<dbReference type="EMBL" id="DUIH01000023">
    <property type="protein sequence ID" value="HIH70363.1"/>
    <property type="molecule type" value="Genomic_DNA"/>
</dbReference>
<gene>
    <name evidence="1" type="ORF">HA299_07150</name>
</gene>
<proteinExistence type="predicted"/>
<protein>
    <recommendedName>
        <fullName evidence="3">Archaeal Zn-finger protein</fullName>
    </recommendedName>
</protein>
<comment type="caution">
    <text evidence="1">The sequence shown here is derived from an EMBL/GenBank/DDBJ whole genome shotgun (WGS) entry which is preliminary data.</text>
</comment>
<dbReference type="AlphaFoldDB" id="A0A832RTR4"/>
<evidence type="ECO:0000313" key="2">
    <source>
        <dbReference type="Proteomes" id="UP000600363"/>
    </source>
</evidence>
<evidence type="ECO:0008006" key="3">
    <source>
        <dbReference type="Google" id="ProtNLM"/>
    </source>
</evidence>
<sequence>MTERLSVECPMCMAHTPHVVLKQGAHMVVRCSRCGTVHAHQPLRVPSKMVRVVVSTGEHSEAMSVRIDADEVLEVGMQRLFDDEESGNVRLCEITALEAGARRPRRAHAHQVDTVWARAIDEVELKVSYPEGPISRSLSAKVDGSLEVVVGDTYTLGGCTVRVEKIKIRNGGYISRRGGSAPAYAIKRVFAKRV</sequence>
<dbReference type="Proteomes" id="UP000600363">
    <property type="component" value="Unassembled WGS sequence"/>
</dbReference>
<dbReference type="PIRSF" id="PIRSF015877">
    <property type="entry name" value="UCP015877"/>
    <property type="match status" value="1"/>
</dbReference>
<accession>A0A832RTR4</accession>
<organism evidence="1 2">
    <name type="scientific">Methermicoccus shengliensis</name>
    <dbReference type="NCBI Taxonomy" id="660064"/>
    <lineage>
        <taxon>Archaea</taxon>
        <taxon>Methanobacteriati</taxon>
        <taxon>Methanobacteriota</taxon>
        <taxon>Stenosarchaea group</taxon>
        <taxon>Methanomicrobia</taxon>
        <taxon>Methanosarcinales</taxon>
        <taxon>Methermicoccaceae</taxon>
        <taxon>Methermicoccus</taxon>
    </lineage>
</organism>
<reference evidence="1" key="1">
    <citation type="journal article" date="2020" name="bioRxiv">
        <title>A rank-normalized archaeal taxonomy based on genome phylogeny resolves widespread incomplete and uneven classifications.</title>
        <authorList>
            <person name="Rinke C."/>
            <person name="Chuvochina M."/>
            <person name="Mussig A.J."/>
            <person name="Chaumeil P.-A."/>
            <person name="Waite D.W."/>
            <person name="Whitman W.B."/>
            <person name="Parks D.H."/>
            <person name="Hugenholtz P."/>
        </authorList>
    </citation>
    <scope>NUCLEOTIDE SEQUENCE</scope>
    <source>
        <strain evidence="1">UBA12518</strain>
    </source>
</reference>
<name>A0A832RTR4_9EURY</name>
<dbReference type="RefSeq" id="WP_042686819.1">
    <property type="nucleotide sequence ID" value="NZ_DUIH01000023.1"/>
</dbReference>
<evidence type="ECO:0000313" key="1">
    <source>
        <dbReference type="EMBL" id="HIH70363.1"/>
    </source>
</evidence>
<dbReference type="InterPro" id="IPR012041">
    <property type="entry name" value="Znf_CPxCG-like"/>
</dbReference>